<dbReference type="SUPFAM" id="SSF51569">
    <property type="entry name" value="Aldolase"/>
    <property type="match status" value="1"/>
</dbReference>
<dbReference type="InterPro" id="IPR052899">
    <property type="entry name" value="Class-I_DAHP_synthase"/>
</dbReference>
<dbReference type="PANTHER" id="PTHR43018:SF1">
    <property type="entry name" value="PROTEIN AROA(G)"/>
    <property type="match status" value="1"/>
</dbReference>
<organism evidence="3 4">
    <name type="scientific">Nostoc flagelliforme CCNUN1</name>
    <dbReference type="NCBI Taxonomy" id="2038116"/>
    <lineage>
        <taxon>Bacteria</taxon>
        <taxon>Bacillati</taxon>
        <taxon>Cyanobacteriota</taxon>
        <taxon>Cyanophyceae</taxon>
        <taxon>Nostocales</taxon>
        <taxon>Nostocaceae</taxon>
        <taxon>Nostoc</taxon>
    </lineage>
</organism>
<feature type="domain" description="DAHP synthetase I/KDSA" evidence="2">
    <location>
        <begin position="17"/>
        <end position="260"/>
    </location>
</feature>
<gene>
    <name evidence="3" type="ORF">COO91_06163</name>
</gene>
<reference evidence="3 4" key="1">
    <citation type="submission" date="2017-11" db="EMBL/GenBank/DDBJ databases">
        <title>Complete genome of a free-living desiccation-tolerant cyanobacterium and its photosynthetic adaptation to extreme terrestrial habitat.</title>
        <authorList>
            <person name="Shang J."/>
        </authorList>
    </citation>
    <scope>NUCLEOTIDE SEQUENCE [LARGE SCALE GENOMIC DNA]</scope>
    <source>
        <strain evidence="3 4">CCNUN1</strain>
    </source>
</reference>
<sequence length="318" mass="33759">MINAKLAAQSHPNHQTIVKISKKVAFGGKELVIIGGPCTVESLEQMEIVAQKLSTASVQGLRGGVYKPRTSPYAFQGMGEEGLEILARVRSHYNMPIVTEVMSISQIEVVAAHADMLQVGSRNMQNFDLLKALGQAGKPILLKRGLAATIEEFVMAAEYILSHGNADVVLCERGIRSFDDYTRNVLDLGAVAALKQITHLPVIVDPSHAVGKRELVAPVARAAIACGADGLIIECHPEPEKSVSDARQALSLEDMVHLVDSLKPVATAVGRSVSEAIGAGSKPAQSAILPKSKSGGSASSLYISQFVYSAPVNCRQVC</sequence>
<dbReference type="KEGG" id="nfl:COO91_06163"/>
<dbReference type="Pfam" id="PF00793">
    <property type="entry name" value="DAHP_synth_1"/>
    <property type="match status" value="1"/>
</dbReference>
<dbReference type="Gene3D" id="3.20.20.70">
    <property type="entry name" value="Aldolase class I"/>
    <property type="match status" value="1"/>
</dbReference>
<dbReference type="EMBL" id="CP024785">
    <property type="protein sequence ID" value="AUB40157.1"/>
    <property type="molecule type" value="Genomic_DNA"/>
</dbReference>
<dbReference type="InterPro" id="IPR006218">
    <property type="entry name" value="DAHP1/KDSA"/>
</dbReference>
<dbReference type="AlphaFoldDB" id="A0A2K8SXJ0"/>
<evidence type="ECO:0000259" key="2">
    <source>
        <dbReference type="Pfam" id="PF00793"/>
    </source>
</evidence>
<dbReference type="RefSeq" id="WP_318670499.1">
    <property type="nucleotide sequence ID" value="NZ_CAWNNC010000001.1"/>
</dbReference>
<dbReference type="Proteomes" id="UP000232003">
    <property type="component" value="Chromosome"/>
</dbReference>
<keyword evidence="4" id="KW-1185">Reference proteome</keyword>
<dbReference type="InterPro" id="IPR013785">
    <property type="entry name" value="Aldolase_TIM"/>
</dbReference>
<evidence type="ECO:0000313" key="4">
    <source>
        <dbReference type="Proteomes" id="UP000232003"/>
    </source>
</evidence>
<dbReference type="NCBIfam" id="NF009239">
    <property type="entry name" value="PRK12595.1"/>
    <property type="match status" value="1"/>
</dbReference>
<evidence type="ECO:0000313" key="3">
    <source>
        <dbReference type="EMBL" id="AUB40157.1"/>
    </source>
</evidence>
<proteinExistence type="predicted"/>
<keyword evidence="1" id="KW-0808">Transferase</keyword>
<evidence type="ECO:0000256" key="1">
    <source>
        <dbReference type="ARBA" id="ARBA00022679"/>
    </source>
</evidence>
<protein>
    <submittedName>
        <fullName evidence="3">AROA2, 3-deoxy-7-phosphoheptulonate synthase</fullName>
    </submittedName>
</protein>
<dbReference type="PANTHER" id="PTHR43018">
    <property type="entry name" value="PHOSPHO-2-DEHYDRO-3-DEOXYHEPTONATE ALDOLASE"/>
    <property type="match status" value="1"/>
</dbReference>
<dbReference type="NCBIfam" id="TIGR01361">
    <property type="entry name" value="DAHP_synth_Bsub"/>
    <property type="match status" value="1"/>
</dbReference>
<dbReference type="InterPro" id="IPR006268">
    <property type="entry name" value="DAHP_syn_2"/>
</dbReference>
<dbReference type="GO" id="GO:0016832">
    <property type="term" value="F:aldehyde-lyase activity"/>
    <property type="evidence" value="ECO:0007669"/>
    <property type="project" value="InterPro"/>
</dbReference>
<dbReference type="NCBIfam" id="NF006421">
    <property type="entry name" value="PRK08673.1"/>
    <property type="match status" value="1"/>
</dbReference>
<dbReference type="GO" id="GO:0016740">
    <property type="term" value="F:transferase activity"/>
    <property type="evidence" value="ECO:0007669"/>
    <property type="project" value="UniProtKB-KW"/>
</dbReference>
<dbReference type="GO" id="GO:0009073">
    <property type="term" value="P:aromatic amino acid family biosynthetic process"/>
    <property type="evidence" value="ECO:0007669"/>
    <property type="project" value="InterPro"/>
</dbReference>
<name>A0A2K8SXJ0_9NOSO</name>
<accession>A0A2K8SXJ0</accession>